<keyword evidence="3" id="KW-1185">Reference proteome</keyword>
<feature type="region of interest" description="Disordered" evidence="1">
    <location>
        <begin position="1"/>
        <end position="27"/>
    </location>
</feature>
<organism evidence="2 3">
    <name type="scientific">Deinococcus irradiatisoli</name>
    <dbReference type="NCBI Taxonomy" id="2202254"/>
    <lineage>
        <taxon>Bacteria</taxon>
        <taxon>Thermotogati</taxon>
        <taxon>Deinococcota</taxon>
        <taxon>Deinococci</taxon>
        <taxon>Deinococcales</taxon>
        <taxon>Deinococcaceae</taxon>
        <taxon>Deinococcus</taxon>
    </lineage>
</organism>
<dbReference type="InterPro" id="IPR036188">
    <property type="entry name" value="FAD/NAD-bd_sf"/>
</dbReference>
<dbReference type="Gene3D" id="3.50.50.60">
    <property type="entry name" value="FAD/NAD(P)-binding domain"/>
    <property type="match status" value="1"/>
</dbReference>
<reference evidence="2 3" key="1">
    <citation type="submission" date="2018-05" db="EMBL/GenBank/DDBJ databases">
        <title>Complete Genome Sequence of Deinococcus sp. strain 17bor-2.</title>
        <authorList>
            <person name="Srinivasan S."/>
        </authorList>
    </citation>
    <scope>NUCLEOTIDE SEQUENCE [LARGE SCALE GENOMIC DNA]</scope>
    <source>
        <strain evidence="2 3">17bor-2</strain>
    </source>
</reference>
<dbReference type="KEGG" id="dez:DKM44_11170"/>
<dbReference type="AlphaFoldDB" id="A0A2Z3JJG1"/>
<gene>
    <name evidence="2" type="ORF">DKM44_11170</name>
</gene>
<accession>A0A2Z3JJG1</accession>
<proteinExistence type="predicted"/>
<evidence type="ECO:0000313" key="3">
    <source>
        <dbReference type="Proteomes" id="UP000245368"/>
    </source>
</evidence>
<dbReference type="SUPFAM" id="SSF51905">
    <property type="entry name" value="FAD/NAD(P)-binding domain"/>
    <property type="match status" value="1"/>
</dbReference>
<dbReference type="Proteomes" id="UP000245368">
    <property type="component" value="Chromosome"/>
</dbReference>
<protein>
    <submittedName>
        <fullName evidence="2">FAD-dependent oxidoreductase</fullName>
    </submittedName>
</protein>
<evidence type="ECO:0000256" key="1">
    <source>
        <dbReference type="SAM" id="MobiDB-lite"/>
    </source>
</evidence>
<dbReference type="OrthoDB" id="9814556at2"/>
<feature type="compositionally biased region" description="Basic residues" evidence="1">
    <location>
        <begin position="1"/>
        <end position="17"/>
    </location>
</feature>
<dbReference type="PANTHER" id="PTHR10668:SF105">
    <property type="entry name" value="DEHYDROGENASE-RELATED"/>
    <property type="match status" value="1"/>
</dbReference>
<evidence type="ECO:0000313" key="2">
    <source>
        <dbReference type="EMBL" id="AWN23721.1"/>
    </source>
</evidence>
<sequence>MAGRPQRRRRQTRHHRAMTSAQLPRRRAHVVGSGPNGLAAAIALAQAGVRVQLWEGSAVAGGALGSAELTLPGFVHDLGSAIHPLAVSSPFFQTLPLHAFGLRWVHPDVPMAHPLDGGAALLYRSLEQTADALGDDGPAYRRLFAPLVQSWDELMDEFLRPLLHLPAHPILLARFGLRALPPTTLLARLFRTRKARALLAGLAAHSALPLSSPATSAFALMLGGAAHARGWPFPHGGAGQLAGALEAYFKFLGGEVILNRPVTHLRELPPAEITVLDVGPPALLKLAEGRLPEHYAARLRQFRYGPGAFKVDYALSGPVPWTDPAVGRAGTVHLGGRLSEIARAEAAPHQGRVSPQPYVLLAQHTPFDASRAPAGQHTAWAYVHLPNASADDALPYLEAQIERAAPGFSALVLKRHVSTPAMLQAWNPNLVGGDVGGGSNDLWQLLSRPVLGPEPYRTPLEGVYLCSASTPPGGGVHGMAGYWAARLALRDARQRS</sequence>
<dbReference type="PANTHER" id="PTHR10668">
    <property type="entry name" value="PHYTOENE DEHYDROGENASE"/>
    <property type="match status" value="1"/>
</dbReference>
<dbReference type="EMBL" id="CP029494">
    <property type="protein sequence ID" value="AWN23721.1"/>
    <property type="molecule type" value="Genomic_DNA"/>
</dbReference>
<name>A0A2Z3JJG1_9DEIO</name>
<dbReference type="Pfam" id="PF13450">
    <property type="entry name" value="NAD_binding_8"/>
    <property type="match status" value="1"/>
</dbReference>